<feature type="region of interest" description="Disordered" evidence="1">
    <location>
        <begin position="34"/>
        <end position="60"/>
    </location>
</feature>
<feature type="chain" id="PRO_5002033785" evidence="2">
    <location>
        <begin position="27"/>
        <end position="111"/>
    </location>
</feature>
<reference evidence="3 4" key="1">
    <citation type="submission" date="2014-10" db="EMBL/GenBank/DDBJ databases">
        <title>Draft genome sequence of Actinoplanes utahensis NRRL 12052.</title>
        <authorList>
            <person name="Velasco-Bucheli B."/>
            <person name="del Cerro C."/>
            <person name="Hormigo D."/>
            <person name="Garcia J.L."/>
            <person name="Acebal C."/>
            <person name="Arroyo M."/>
            <person name="de la Mata I."/>
        </authorList>
    </citation>
    <scope>NUCLEOTIDE SEQUENCE [LARGE SCALE GENOMIC DNA]</scope>
    <source>
        <strain evidence="3 4">NRRL 12052</strain>
    </source>
</reference>
<dbReference type="PROSITE" id="PS51257">
    <property type="entry name" value="PROKAR_LIPOPROTEIN"/>
    <property type="match status" value="1"/>
</dbReference>
<feature type="signal peptide" evidence="2">
    <location>
        <begin position="1"/>
        <end position="26"/>
    </location>
</feature>
<comment type="caution">
    <text evidence="3">The sequence shown here is derived from an EMBL/GenBank/DDBJ whole genome shotgun (WGS) entry which is preliminary data.</text>
</comment>
<evidence type="ECO:0000256" key="1">
    <source>
        <dbReference type="SAM" id="MobiDB-lite"/>
    </source>
</evidence>
<keyword evidence="4" id="KW-1185">Reference proteome</keyword>
<feature type="compositionally biased region" description="Low complexity" evidence="1">
    <location>
        <begin position="40"/>
        <end position="50"/>
    </location>
</feature>
<evidence type="ECO:0000313" key="3">
    <source>
        <dbReference type="EMBL" id="KHD73563.1"/>
    </source>
</evidence>
<dbReference type="Proteomes" id="UP000054537">
    <property type="component" value="Unassembled WGS sequence"/>
</dbReference>
<sequence length="111" mass="10665">MSLRFARLCAATAAVVALTAAVVALAACEPAAPNEPGITPSAPASVSAGPEPSPPSPLPSEIIEACGLPPGATVLPSSCPGLLGPDDIGVPGPAAVFEQMVTGRARAAAVS</sequence>
<dbReference type="RefSeq" id="WP_043531702.1">
    <property type="nucleotide sequence ID" value="NZ_BAABKU010000043.1"/>
</dbReference>
<accession>A0A0A6UEQ2</accession>
<dbReference type="EMBL" id="JRTT01000130">
    <property type="protein sequence ID" value="KHD73563.1"/>
    <property type="molecule type" value="Genomic_DNA"/>
</dbReference>
<protein>
    <submittedName>
        <fullName evidence="3">Uncharacterized protein</fullName>
    </submittedName>
</protein>
<evidence type="ECO:0000256" key="2">
    <source>
        <dbReference type="SAM" id="SignalP"/>
    </source>
</evidence>
<evidence type="ECO:0000313" key="4">
    <source>
        <dbReference type="Proteomes" id="UP000054537"/>
    </source>
</evidence>
<organism evidence="3 4">
    <name type="scientific">Actinoplanes utahensis</name>
    <dbReference type="NCBI Taxonomy" id="1869"/>
    <lineage>
        <taxon>Bacteria</taxon>
        <taxon>Bacillati</taxon>
        <taxon>Actinomycetota</taxon>
        <taxon>Actinomycetes</taxon>
        <taxon>Micromonosporales</taxon>
        <taxon>Micromonosporaceae</taxon>
        <taxon>Actinoplanes</taxon>
    </lineage>
</organism>
<keyword evidence="2" id="KW-0732">Signal</keyword>
<gene>
    <name evidence="3" type="ORF">MB27_34120</name>
</gene>
<dbReference type="AlphaFoldDB" id="A0A0A6UEQ2"/>
<name>A0A0A6UEQ2_ACTUT</name>
<proteinExistence type="predicted"/>